<evidence type="ECO:0000256" key="4">
    <source>
        <dbReference type="ARBA" id="ARBA00023136"/>
    </source>
</evidence>
<dbReference type="GO" id="GO:0015288">
    <property type="term" value="F:porin activity"/>
    <property type="evidence" value="ECO:0007669"/>
    <property type="project" value="TreeGrafter"/>
</dbReference>
<dbReference type="EMBL" id="LNYC01000037">
    <property type="protein sequence ID" value="KTD00150.1"/>
    <property type="molecule type" value="Genomic_DNA"/>
</dbReference>
<dbReference type="Gene3D" id="1.20.1600.10">
    <property type="entry name" value="Outer membrane efflux proteins (OEP)"/>
    <property type="match status" value="1"/>
</dbReference>
<accession>A0A0W0TXK7</accession>
<dbReference type="STRING" id="45065.Lgee_1062"/>
<keyword evidence="2" id="KW-1134">Transmembrane beta strand</keyword>
<dbReference type="InterPro" id="IPR051906">
    <property type="entry name" value="TolC-like"/>
</dbReference>
<keyword evidence="7" id="KW-1185">Reference proteome</keyword>
<dbReference type="PANTHER" id="PTHR30026">
    <property type="entry name" value="OUTER MEMBRANE PROTEIN TOLC"/>
    <property type="match status" value="1"/>
</dbReference>
<dbReference type="GO" id="GO:0009279">
    <property type="term" value="C:cell outer membrane"/>
    <property type="evidence" value="ECO:0007669"/>
    <property type="project" value="UniProtKB-SubCell"/>
</dbReference>
<dbReference type="OrthoDB" id="581172at2"/>
<evidence type="ECO:0000313" key="7">
    <source>
        <dbReference type="Proteomes" id="UP000054785"/>
    </source>
</evidence>
<dbReference type="SUPFAM" id="SSF56954">
    <property type="entry name" value="Outer membrane efflux proteins (OEP)"/>
    <property type="match status" value="1"/>
</dbReference>
<organism evidence="6 7">
    <name type="scientific">Legionella geestiana</name>
    <dbReference type="NCBI Taxonomy" id="45065"/>
    <lineage>
        <taxon>Bacteria</taxon>
        <taxon>Pseudomonadati</taxon>
        <taxon>Pseudomonadota</taxon>
        <taxon>Gammaproteobacteria</taxon>
        <taxon>Legionellales</taxon>
        <taxon>Legionellaceae</taxon>
        <taxon>Legionella</taxon>
    </lineage>
</organism>
<dbReference type="AlphaFoldDB" id="A0A0W0TXK7"/>
<reference evidence="6 7" key="1">
    <citation type="submission" date="2015-11" db="EMBL/GenBank/DDBJ databases">
        <title>Genomic analysis of 38 Legionella species identifies large and diverse effector repertoires.</title>
        <authorList>
            <person name="Burstein D."/>
            <person name="Amaro F."/>
            <person name="Zusman T."/>
            <person name="Lifshitz Z."/>
            <person name="Cohen O."/>
            <person name="Gilbert J.A."/>
            <person name="Pupko T."/>
            <person name="Shuman H.A."/>
            <person name="Segal G."/>
        </authorList>
    </citation>
    <scope>NUCLEOTIDE SEQUENCE [LARGE SCALE GENOMIC DNA]</scope>
    <source>
        <strain evidence="6 7">ATCC 49504</strain>
    </source>
</reference>
<comment type="subcellular location">
    <subcellularLocation>
        <location evidence="1">Cell outer membrane</location>
    </subcellularLocation>
</comment>
<name>A0A0W0TXK7_9GAMM</name>
<evidence type="ECO:0000256" key="1">
    <source>
        <dbReference type="ARBA" id="ARBA00004442"/>
    </source>
</evidence>
<comment type="caution">
    <text evidence="6">The sequence shown here is derived from an EMBL/GenBank/DDBJ whole genome shotgun (WGS) entry which is preliminary data.</text>
</comment>
<keyword evidence="5" id="KW-0998">Cell outer membrane</keyword>
<dbReference type="GO" id="GO:1990281">
    <property type="term" value="C:efflux pump complex"/>
    <property type="evidence" value="ECO:0007669"/>
    <property type="project" value="TreeGrafter"/>
</dbReference>
<sequence>MNRRFLLLAALECFTVLACAATTPVLRLKDVLESVERSYPQIKVAQLEIAKATGGYVRASGKFDPSLDANTRSQPLGGYINNYGDTQLNVPTLYNGVKLFAGYRNGQGDWPIYYQNYLTNSGGEYRAGLSLPLLRDRRIDRERGDLLASSESIGMKHFEADAIKIRIYHESINAYWQWVEAGLQLRTFKELLELAKTRQKAIEKQALQGDLARLAITENLQQIMQREQLLNQGRMMFEQASVNLSLYYRDRRGHALIPDEHRLPRDVYPQTVTLPPVSLREHPAMKTLQKQAKIVRIRRDQAHNELLPQLNAEAYAFKQYGSGGYPLLLPQAAMVGFWFKFPLLQREAKGKLIRAESELQQVTIENRFLHDRLKNELSNLFIGIHRLRQQVDLLKREFEYALKVQQGESQKFENGDSTLFLVNQREQLTTQVKLNWINARVQLEALKDRVRYFASTVTADGIKTASRARQARKKSSSRVAASV</sequence>
<evidence type="ECO:0000256" key="2">
    <source>
        <dbReference type="ARBA" id="ARBA00022452"/>
    </source>
</evidence>
<proteinExistence type="predicted"/>
<evidence type="ECO:0000313" key="6">
    <source>
        <dbReference type="EMBL" id="KTD00150.1"/>
    </source>
</evidence>
<dbReference type="RefSeq" id="WP_065230360.1">
    <property type="nucleotide sequence ID" value="NZ_CAAAHN010000001.1"/>
</dbReference>
<gene>
    <name evidence="6" type="ORF">Lgee_1062</name>
</gene>
<keyword evidence="3" id="KW-0812">Transmembrane</keyword>
<dbReference type="PATRIC" id="fig|45065.4.peg.1136"/>
<keyword evidence="4" id="KW-0472">Membrane</keyword>
<dbReference type="Proteomes" id="UP000054785">
    <property type="component" value="Unassembled WGS sequence"/>
</dbReference>
<dbReference type="GO" id="GO:0015562">
    <property type="term" value="F:efflux transmembrane transporter activity"/>
    <property type="evidence" value="ECO:0007669"/>
    <property type="project" value="InterPro"/>
</dbReference>
<protein>
    <submittedName>
        <fullName evidence="6">Outer membrane component of multidrug efflux pump</fullName>
    </submittedName>
</protein>
<dbReference type="PANTHER" id="PTHR30026:SF21">
    <property type="entry name" value="SLR1270 PROTEIN"/>
    <property type="match status" value="1"/>
</dbReference>
<evidence type="ECO:0000256" key="3">
    <source>
        <dbReference type="ARBA" id="ARBA00022692"/>
    </source>
</evidence>
<evidence type="ECO:0000256" key="5">
    <source>
        <dbReference type="ARBA" id="ARBA00023237"/>
    </source>
</evidence>